<dbReference type="AlphaFoldDB" id="A0A8J3CW34"/>
<keyword evidence="1" id="KW-0472">Membrane</keyword>
<sequence length="73" mass="8236">MRKIIMAFFFFIFLCWTYAAIDIAFFNPNCNQFAVLGAFETSRPIAVLIYFVLAIMALVSVNTTNKIGKKGDS</sequence>
<dbReference type="RefSeq" id="WP_189581109.1">
    <property type="nucleotide sequence ID" value="NZ_BMYF01000010.1"/>
</dbReference>
<evidence type="ECO:0000313" key="2">
    <source>
        <dbReference type="EMBL" id="GHB37483.1"/>
    </source>
</evidence>
<comment type="caution">
    <text evidence="2">The sequence shown here is derived from an EMBL/GenBank/DDBJ whole genome shotgun (WGS) entry which is preliminary data.</text>
</comment>
<gene>
    <name evidence="2" type="ORF">GCM10008106_18380</name>
</gene>
<proteinExistence type="predicted"/>
<keyword evidence="3" id="KW-1185">Reference proteome</keyword>
<reference evidence="2" key="2">
    <citation type="submission" date="2020-09" db="EMBL/GenBank/DDBJ databases">
        <authorList>
            <person name="Sun Q."/>
            <person name="Kim S."/>
        </authorList>
    </citation>
    <scope>NUCLEOTIDE SEQUENCE</scope>
    <source>
        <strain evidence="2">KCTC 23224</strain>
    </source>
</reference>
<evidence type="ECO:0000313" key="3">
    <source>
        <dbReference type="Proteomes" id="UP000642809"/>
    </source>
</evidence>
<dbReference type="EMBL" id="BMYF01000010">
    <property type="protein sequence ID" value="GHB37483.1"/>
    <property type="molecule type" value="Genomic_DNA"/>
</dbReference>
<keyword evidence="1" id="KW-0812">Transmembrane</keyword>
<keyword evidence="1" id="KW-1133">Transmembrane helix</keyword>
<organism evidence="2 3">
    <name type="scientific">Mongoliitalea lutea</name>
    <dbReference type="NCBI Taxonomy" id="849756"/>
    <lineage>
        <taxon>Bacteria</taxon>
        <taxon>Pseudomonadati</taxon>
        <taxon>Bacteroidota</taxon>
        <taxon>Cytophagia</taxon>
        <taxon>Cytophagales</taxon>
        <taxon>Cyclobacteriaceae</taxon>
        <taxon>Mongoliitalea</taxon>
    </lineage>
</organism>
<accession>A0A8J3CW34</accession>
<name>A0A8J3CW34_9BACT</name>
<reference evidence="2" key="1">
    <citation type="journal article" date="2014" name="Int. J. Syst. Evol. Microbiol.">
        <title>Complete genome sequence of Corynebacterium casei LMG S-19264T (=DSM 44701T), isolated from a smear-ripened cheese.</title>
        <authorList>
            <consortium name="US DOE Joint Genome Institute (JGI-PGF)"/>
            <person name="Walter F."/>
            <person name="Albersmeier A."/>
            <person name="Kalinowski J."/>
            <person name="Ruckert C."/>
        </authorList>
    </citation>
    <scope>NUCLEOTIDE SEQUENCE</scope>
    <source>
        <strain evidence="2">KCTC 23224</strain>
    </source>
</reference>
<dbReference type="Proteomes" id="UP000642809">
    <property type="component" value="Unassembled WGS sequence"/>
</dbReference>
<feature type="transmembrane region" description="Helical" evidence="1">
    <location>
        <begin position="43"/>
        <end position="61"/>
    </location>
</feature>
<protein>
    <submittedName>
        <fullName evidence="2">Uncharacterized protein</fullName>
    </submittedName>
</protein>
<evidence type="ECO:0000256" key="1">
    <source>
        <dbReference type="SAM" id="Phobius"/>
    </source>
</evidence>